<feature type="region of interest" description="Disordered" evidence="1">
    <location>
        <begin position="1"/>
        <end position="29"/>
    </location>
</feature>
<evidence type="ECO:0000259" key="2">
    <source>
        <dbReference type="Pfam" id="PF08241"/>
    </source>
</evidence>
<evidence type="ECO:0000313" key="3">
    <source>
        <dbReference type="EMBL" id="CAB4728983.1"/>
    </source>
</evidence>
<evidence type="ECO:0000256" key="1">
    <source>
        <dbReference type="SAM" id="MobiDB-lite"/>
    </source>
</evidence>
<dbReference type="EMBL" id="CAEZZP010000132">
    <property type="protein sequence ID" value="CAB4783404.1"/>
    <property type="molecule type" value="Genomic_DNA"/>
</dbReference>
<sequence length="281" mass="31184">MSRARRRQHVPWNAAGRASETQGDGDSVVRDTGWVFNNETGQQLTLAEFVNSGEQEVGAYLQYFGFLPEENAQRSLVEIGAGIGRMTAGFTQRFKSVVACDLDAAFLERCRETVGKFGVPEHLSTSHVADGKTLALPDASTDMVFSYITLQHCESADALALTEEALRVVKPGGYVVLNYRTWVAADLLLFPAGVVTRALWRVPTIGAWLARQRWSTRLGWQANRLAPKVVLDHLARKNIELLNPTLWFSHHRRVGGVEGIPQCTFVGVNASHWWLIARRAA</sequence>
<dbReference type="EMBL" id="CAEZYH010000091">
    <property type="protein sequence ID" value="CAB4728983.1"/>
    <property type="molecule type" value="Genomic_DNA"/>
</dbReference>
<accession>A0A6J6WJ59</accession>
<evidence type="ECO:0000313" key="5">
    <source>
        <dbReference type="EMBL" id="CAB4806062.1"/>
    </source>
</evidence>
<dbReference type="AlphaFoldDB" id="A0A6J6WJ59"/>
<dbReference type="Pfam" id="PF08241">
    <property type="entry name" value="Methyltransf_11"/>
    <property type="match status" value="1"/>
</dbReference>
<dbReference type="PANTHER" id="PTHR43591">
    <property type="entry name" value="METHYLTRANSFERASE"/>
    <property type="match status" value="1"/>
</dbReference>
<protein>
    <submittedName>
        <fullName evidence="4">Unannotated protein</fullName>
    </submittedName>
</protein>
<dbReference type="Gene3D" id="3.40.50.150">
    <property type="entry name" value="Vaccinia Virus protein VP39"/>
    <property type="match status" value="1"/>
</dbReference>
<proteinExistence type="predicted"/>
<reference evidence="4" key="1">
    <citation type="submission" date="2020-05" db="EMBL/GenBank/DDBJ databases">
        <authorList>
            <person name="Chiriac C."/>
            <person name="Salcher M."/>
            <person name="Ghai R."/>
            <person name="Kavagutti S V."/>
        </authorList>
    </citation>
    <scope>NUCLEOTIDE SEQUENCE</scope>
</reference>
<feature type="domain" description="Methyltransferase type 11" evidence="2">
    <location>
        <begin position="77"/>
        <end position="177"/>
    </location>
</feature>
<name>A0A6J6WJ59_9ZZZZ</name>
<dbReference type="SUPFAM" id="SSF53335">
    <property type="entry name" value="S-adenosyl-L-methionine-dependent methyltransferases"/>
    <property type="match status" value="1"/>
</dbReference>
<gene>
    <name evidence="3" type="ORF">UFOPK2658_01564</name>
    <name evidence="4" type="ORF">UFOPK2880_01588</name>
    <name evidence="5" type="ORF">UFOPK3004_00940</name>
</gene>
<evidence type="ECO:0000313" key="4">
    <source>
        <dbReference type="EMBL" id="CAB4783404.1"/>
    </source>
</evidence>
<organism evidence="4">
    <name type="scientific">freshwater metagenome</name>
    <dbReference type="NCBI Taxonomy" id="449393"/>
    <lineage>
        <taxon>unclassified sequences</taxon>
        <taxon>metagenomes</taxon>
        <taxon>ecological metagenomes</taxon>
    </lineage>
</organism>
<dbReference type="InterPro" id="IPR029063">
    <property type="entry name" value="SAM-dependent_MTases_sf"/>
</dbReference>
<dbReference type="GO" id="GO:0008757">
    <property type="term" value="F:S-adenosylmethionine-dependent methyltransferase activity"/>
    <property type="evidence" value="ECO:0007669"/>
    <property type="project" value="InterPro"/>
</dbReference>
<dbReference type="EMBL" id="CAFAAL010000075">
    <property type="protein sequence ID" value="CAB4806062.1"/>
    <property type="molecule type" value="Genomic_DNA"/>
</dbReference>
<dbReference type="CDD" id="cd02440">
    <property type="entry name" value="AdoMet_MTases"/>
    <property type="match status" value="1"/>
</dbReference>
<dbReference type="InterPro" id="IPR013216">
    <property type="entry name" value="Methyltransf_11"/>
</dbReference>